<protein>
    <submittedName>
        <fullName evidence="3">Uncharacterized protein</fullName>
    </submittedName>
</protein>
<reference evidence="3" key="1">
    <citation type="submission" date="2022-11" db="UniProtKB">
        <authorList>
            <consortium name="WormBaseParasite"/>
        </authorList>
    </citation>
    <scope>IDENTIFICATION</scope>
</reference>
<dbReference type="WBParaSite" id="ACRNAN_Path_1182.g4580.t1">
    <property type="protein sequence ID" value="ACRNAN_Path_1182.g4580.t1"/>
    <property type="gene ID" value="ACRNAN_Path_1182.g4580"/>
</dbReference>
<proteinExistence type="predicted"/>
<organism evidence="2 3">
    <name type="scientific">Acrobeloides nanus</name>
    <dbReference type="NCBI Taxonomy" id="290746"/>
    <lineage>
        <taxon>Eukaryota</taxon>
        <taxon>Metazoa</taxon>
        <taxon>Ecdysozoa</taxon>
        <taxon>Nematoda</taxon>
        <taxon>Chromadorea</taxon>
        <taxon>Rhabditida</taxon>
        <taxon>Tylenchina</taxon>
        <taxon>Cephalobomorpha</taxon>
        <taxon>Cephaloboidea</taxon>
        <taxon>Cephalobidae</taxon>
        <taxon>Acrobeloides</taxon>
    </lineage>
</organism>
<evidence type="ECO:0000313" key="2">
    <source>
        <dbReference type="Proteomes" id="UP000887540"/>
    </source>
</evidence>
<keyword evidence="2" id="KW-1185">Reference proteome</keyword>
<evidence type="ECO:0000313" key="3">
    <source>
        <dbReference type="WBParaSite" id="ACRNAN_Path_1182.g4580.t1"/>
    </source>
</evidence>
<accession>A0A914BWT4</accession>
<feature type="region of interest" description="Disordered" evidence="1">
    <location>
        <begin position="51"/>
        <end position="75"/>
    </location>
</feature>
<evidence type="ECO:0000256" key="1">
    <source>
        <dbReference type="SAM" id="MobiDB-lite"/>
    </source>
</evidence>
<name>A0A914BWT4_9BILA</name>
<feature type="compositionally biased region" description="Basic and acidic residues" evidence="1">
    <location>
        <begin position="208"/>
        <end position="225"/>
    </location>
</feature>
<dbReference type="AlphaFoldDB" id="A0A914BWT4"/>
<dbReference type="Proteomes" id="UP000887540">
    <property type="component" value="Unplaced"/>
</dbReference>
<sequence>MYHRLEHYQERIPDFWLENEPRPHVHGDMGPNADQLHRHYSKYEDYATSEFITDPPSNEESDKASPIGQDTNEYEKWSRAKALSPSETLSLKQTPLDPFDFFPDNPFGFENETGFGFGQDDIGLEEFQGKVRDNVEAEEDPFKNIATRKPTTEISSDKNVEKTLDLFEKEKAEISRPQEGFIPEEFPPGGDSDLLGKNRPNEPFPDLTKGDRIDEATLEDFRKLPDGLSRTGSSDESDSSNCCPCCKKGRKKSRCNDDEKGCINPFVRPHHPHVFGQPPGPCCAEAQPPAPCCPQLPTCCPTPLPCCPPLEPIRCCPSFSTCCEPGVGFKLVCLLFLS</sequence>
<feature type="region of interest" description="Disordered" evidence="1">
    <location>
        <begin position="180"/>
        <end position="243"/>
    </location>
</feature>